<keyword evidence="3" id="KW-0809">Transit peptide</keyword>
<dbReference type="GO" id="GO:0003735">
    <property type="term" value="F:structural constituent of ribosome"/>
    <property type="evidence" value="ECO:0007669"/>
    <property type="project" value="InterPro"/>
</dbReference>
<organism evidence="8 9">
    <name type="scientific">Hymenochirus boettgeri</name>
    <name type="common">Congo dwarf clawed frog</name>
    <dbReference type="NCBI Taxonomy" id="247094"/>
    <lineage>
        <taxon>Eukaryota</taxon>
        <taxon>Metazoa</taxon>
        <taxon>Chordata</taxon>
        <taxon>Craniata</taxon>
        <taxon>Vertebrata</taxon>
        <taxon>Euteleostomi</taxon>
        <taxon>Amphibia</taxon>
        <taxon>Batrachia</taxon>
        <taxon>Anura</taxon>
        <taxon>Pipoidea</taxon>
        <taxon>Pipidae</taxon>
        <taxon>Pipinae</taxon>
        <taxon>Hymenochirus</taxon>
    </lineage>
</organism>
<feature type="region of interest" description="Disordered" evidence="7">
    <location>
        <begin position="1"/>
        <end position="28"/>
    </location>
</feature>
<evidence type="ECO:0000313" key="9">
    <source>
        <dbReference type="Proteomes" id="UP000812440"/>
    </source>
</evidence>
<evidence type="ECO:0000313" key="8">
    <source>
        <dbReference type="EMBL" id="KAG8447407.1"/>
    </source>
</evidence>
<reference evidence="8" key="1">
    <citation type="thesis" date="2020" institute="ProQuest LLC" country="789 East Eisenhower Parkway, Ann Arbor, MI, USA">
        <title>Comparative Genomics and Chromosome Evolution.</title>
        <authorList>
            <person name="Mudd A.B."/>
        </authorList>
    </citation>
    <scope>NUCLEOTIDE SEQUENCE</scope>
    <source>
        <strain evidence="8">Female2</strain>
        <tissue evidence="8">Blood</tissue>
    </source>
</reference>
<dbReference type="Pfam" id="PF09809">
    <property type="entry name" value="MRP-L27"/>
    <property type="match status" value="1"/>
</dbReference>
<dbReference type="PANTHER" id="PTHR21338:SF0">
    <property type="entry name" value="LARGE RIBOSOMAL SUBUNIT PROTEIN ML41"/>
    <property type="match status" value="1"/>
</dbReference>
<evidence type="ECO:0000256" key="1">
    <source>
        <dbReference type="ARBA" id="ARBA00004173"/>
    </source>
</evidence>
<keyword evidence="4" id="KW-0689">Ribosomal protein</keyword>
<comment type="subcellular location">
    <subcellularLocation>
        <location evidence="1">Mitochondrion</location>
    </subcellularLocation>
</comment>
<evidence type="ECO:0008006" key="10">
    <source>
        <dbReference type="Google" id="ProtNLM"/>
    </source>
</evidence>
<evidence type="ECO:0000256" key="4">
    <source>
        <dbReference type="ARBA" id="ARBA00022980"/>
    </source>
</evidence>
<dbReference type="EMBL" id="JAACNH010000003">
    <property type="protein sequence ID" value="KAG8447407.1"/>
    <property type="molecule type" value="Genomic_DNA"/>
</dbReference>
<accession>A0A8T2JVV8</accession>
<feature type="compositionally biased region" description="Polar residues" evidence="7">
    <location>
        <begin position="7"/>
        <end position="19"/>
    </location>
</feature>
<dbReference type="Proteomes" id="UP000812440">
    <property type="component" value="Chromosome 8_10"/>
</dbReference>
<dbReference type="GO" id="GO:0006412">
    <property type="term" value="P:translation"/>
    <property type="evidence" value="ECO:0007669"/>
    <property type="project" value="TreeGrafter"/>
</dbReference>
<protein>
    <recommendedName>
        <fullName evidence="10">Mitochondrial ribosomal protein L41</fullName>
    </recommendedName>
</protein>
<keyword evidence="6" id="KW-0687">Ribonucleoprotein</keyword>
<dbReference type="AlphaFoldDB" id="A0A8T2JVV8"/>
<dbReference type="GO" id="GO:0005762">
    <property type="term" value="C:mitochondrial large ribosomal subunit"/>
    <property type="evidence" value="ECO:0007669"/>
    <property type="project" value="InterPro"/>
</dbReference>
<evidence type="ECO:0000256" key="5">
    <source>
        <dbReference type="ARBA" id="ARBA00023128"/>
    </source>
</evidence>
<evidence type="ECO:0000256" key="2">
    <source>
        <dbReference type="ARBA" id="ARBA00010152"/>
    </source>
</evidence>
<dbReference type="OrthoDB" id="408933at2759"/>
<name>A0A8T2JVV8_9PIPI</name>
<gene>
    <name evidence="8" type="ORF">GDO86_014762</name>
</gene>
<keyword evidence="9" id="KW-1185">Reference proteome</keyword>
<comment type="caution">
    <text evidence="8">The sequence shown here is derived from an EMBL/GenBank/DDBJ whole genome shotgun (WGS) entry which is preliminary data.</text>
</comment>
<keyword evidence="5" id="KW-0496">Mitochondrion</keyword>
<sequence>MDCVSGPQKQAECTSQTGPKSLHKGRGAKKIGYLTSSGKFIKVKEMVPEFVVPNLTGFKLRPYVSYKAPPGTEEPMTPKTLLGNCGPSNRKRTERGHGSGKSGVGDQ</sequence>
<feature type="region of interest" description="Disordered" evidence="7">
    <location>
        <begin position="68"/>
        <end position="107"/>
    </location>
</feature>
<dbReference type="InterPro" id="IPR019189">
    <property type="entry name" value="Ribosomal_mL41"/>
</dbReference>
<evidence type="ECO:0000256" key="6">
    <source>
        <dbReference type="ARBA" id="ARBA00023274"/>
    </source>
</evidence>
<evidence type="ECO:0000256" key="7">
    <source>
        <dbReference type="SAM" id="MobiDB-lite"/>
    </source>
</evidence>
<evidence type="ECO:0000256" key="3">
    <source>
        <dbReference type="ARBA" id="ARBA00022946"/>
    </source>
</evidence>
<comment type="similarity">
    <text evidence="2">Belongs to the mitochondrion-specific ribosomal protein mL41 family.</text>
</comment>
<dbReference type="PANTHER" id="PTHR21338">
    <property type="entry name" value="MITOCHONDRIAL RIBOSOMAL PROTEIN L41"/>
    <property type="match status" value="1"/>
</dbReference>
<proteinExistence type="inferred from homology"/>